<keyword evidence="3" id="KW-1185">Reference proteome</keyword>
<evidence type="ECO:0000313" key="2">
    <source>
        <dbReference type="EMBL" id="MBA5629621.1"/>
    </source>
</evidence>
<evidence type="ECO:0008006" key="4">
    <source>
        <dbReference type="Google" id="ProtNLM"/>
    </source>
</evidence>
<reference evidence="2 3" key="1">
    <citation type="submission" date="2020-07" db="EMBL/GenBank/DDBJ databases">
        <title>Moheibacter lacus sp. nov., a member of the family Flavobacteriaceae isolated from freshwater lake sediment.</title>
        <authorList>
            <person name="Liu Y."/>
        </authorList>
    </citation>
    <scope>NUCLEOTIDE SEQUENCE [LARGE SCALE GENOMIC DNA]</scope>
    <source>
        <strain evidence="2 3">BDHS18</strain>
    </source>
</reference>
<comment type="caution">
    <text evidence="2">The sequence shown here is derived from an EMBL/GenBank/DDBJ whole genome shotgun (WGS) entry which is preliminary data.</text>
</comment>
<accession>A0A838ZIZ5</accession>
<gene>
    <name evidence="2" type="ORF">HU137_07545</name>
</gene>
<evidence type="ECO:0000313" key="3">
    <source>
        <dbReference type="Proteomes" id="UP000552241"/>
    </source>
</evidence>
<dbReference type="InterPro" id="IPR046661">
    <property type="entry name" value="DUF6770"/>
</dbReference>
<feature type="chain" id="PRO_5032490720" description="DKNYY family protein" evidence="1">
    <location>
        <begin position="22"/>
        <end position="496"/>
    </location>
</feature>
<sequence length="496" mass="58797">MRVSFFTILVFLLSIFSSSQTQDLENLADGEMVYADILYDSDHNLYGYIYFFDQGKIDAENKQFEYILLDRNLNKVANGTYQEKNYDGISSDFFDCTFMGEHIIFSKYYIRKYEVLLTFNRIISLKDKSVSKEFIFENNEFRDLNITANQLKDYKNAESINITYAFNHKDLNGFFVSENNKKRKHFYQDKDLKIYDSDKNLKWAYVYNENGSKKDWNAFRVLNMNEGLILGGLSHFANETWIDSFKIVGLEMETGQKRFKYELENKNAAYSHSVNIRYFGDKIYIVGNYSPYSKDDFNWMKNLGIYQVVLDQNGNEITRKYHPWSEIAKNMEANKYGVVEKGYYLSPKKFFIMKDGSFVYLAEKFKGVNSNYTSTKTLDFVLFNFDNEGNFKENHTIEKDKTKWAQNDYLFHQYIKDNSGVVFFFRDHKKDGETKDKNWVLGINTVINTEFKQELVPMSSDDFFIQPIPAKEGYILLREFNKKSEFDQLRLERLNY</sequence>
<evidence type="ECO:0000256" key="1">
    <source>
        <dbReference type="SAM" id="SignalP"/>
    </source>
</evidence>
<dbReference type="RefSeq" id="WP_182043168.1">
    <property type="nucleotide sequence ID" value="NZ_JACDZE010000001.1"/>
</dbReference>
<dbReference type="Pfam" id="PF20559">
    <property type="entry name" value="DUF6770"/>
    <property type="match status" value="1"/>
</dbReference>
<organism evidence="2 3">
    <name type="scientific">Moheibacter lacus</name>
    <dbReference type="NCBI Taxonomy" id="2745851"/>
    <lineage>
        <taxon>Bacteria</taxon>
        <taxon>Pseudomonadati</taxon>
        <taxon>Bacteroidota</taxon>
        <taxon>Flavobacteriia</taxon>
        <taxon>Flavobacteriales</taxon>
        <taxon>Weeksellaceae</taxon>
        <taxon>Moheibacter</taxon>
    </lineage>
</organism>
<dbReference type="AlphaFoldDB" id="A0A838ZIZ5"/>
<feature type="signal peptide" evidence="1">
    <location>
        <begin position="1"/>
        <end position="21"/>
    </location>
</feature>
<name>A0A838ZIZ5_9FLAO</name>
<dbReference type="Proteomes" id="UP000552241">
    <property type="component" value="Unassembled WGS sequence"/>
</dbReference>
<protein>
    <recommendedName>
        <fullName evidence="4">DKNYY family protein</fullName>
    </recommendedName>
</protein>
<dbReference type="EMBL" id="JACDZE010000001">
    <property type="protein sequence ID" value="MBA5629621.1"/>
    <property type="molecule type" value="Genomic_DNA"/>
</dbReference>
<keyword evidence="1" id="KW-0732">Signal</keyword>
<proteinExistence type="predicted"/>